<accession>A0AAD6D0V1</accession>
<proteinExistence type="predicted"/>
<dbReference type="Proteomes" id="UP001220324">
    <property type="component" value="Unassembled WGS sequence"/>
</dbReference>
<dbReference type="AlphaFoldDB" id="A0AAD6D0V1"/>
<dbReference type="EMBL" id="JAQIZZ010000003">
    <property type="protein sequence ID" value="KAJ5546874.1"/>
    <property type="molecule type" value="Genomic_DNA"/>
</dbReference>
<evidence type="ECO:0000313" key="1">
    <source>
        <dbReference type="EMBL" id="KAJ5546874.1"/>
    </source>
</evidence>
<sequence length="46" mass="5109">MLVPLKRNIPKIKSSMLPATCQTMFGTPISLLFTSSPVFIEEALRT</sequence>
<protein>
    <submittedName>
        <fullName evidence="1">Uncharacterized protein</fullName>
    </submittedName>
</protein>
<keyword evidence="2" id="KW-1185">Reference proteome</keyword>
<name>A0AAD6D0V1_9EURO</name>
<gene>
    <name evidence="1" type="ORF">N7494_004459</name>
</gene>
<organism evidence="1 2">
    <name type="scientific">Penicillium frequentans</name>
    <dbReference type="NCBI Taxonomy" id="3151616"/>
    <lineage>
        <taxon>Eukaryota</taxon>
        <taxon>Fungi</taxon>
        <taxon>Dikarya</taxon>
        <taxon>Ascomycota</taxon>
        <taxon>Pezizomycotina</taxon>
        <taxon>Eurotiomycetes</taxon>
        <taxon>Eurotiomycetidae</taxon>
        <taxon>Eurotiales</taxon>
        <taxon>Aspergillaceae</taxon>
        <taxon>Penicillium</taxon>
    </lineage>
</organism>
<comment type="caution">
    <text evidence="1">The sequence shown here is derived from an EMBL/GenBank/DDBJ whole genome shotgun (WGS) entry which is preliminary data.</text>
</comment>
<evidence type="ECO:0000313" key="2">
    <source>
        <dbReference type="Proteomes" id="UP001220324"/>
    </source>
</evidence>
<reference evidence="1 2" key="1">
    <citation type="journal article" date="2023" name="IMA Fungus">
        <title>Comparative genomic study of the Penicillium genus elucidates a diverse pangenome and 15 lateral gene transfer events.</title>
        <authorList>
            <person name="Petersen C."/>
            <person name="Sorensen T."/>
            <person name="Nielsen M.R."/>
            <person name="Sondergaard T.E."/>
            <person name="Sorensen J.L."/>
            <person name="Fitzpatrick D.A."/>
            <person name="Frisvad J.C."/>
            <person name="Nielsen K.L."/>
        </authorList>
    </citation>
    <scope>NUCLEOTIDE SEQUENCE [LARGE SCALE GENOMIC DNA]</scope>
    <source>
        <strain evidence="1 2">IBT 35679</strain>
    </source>
</reference>